<keyword evidence="3" id="KW-1185">Reference proteome</keyword>
<sequence length="122" mass="13633">MIPSCPSGATVEKLISSPENKFQVDTQVFRPMTRLRTCQVRHVADQDATPSDDLSSLWSQKPRSLERANRSQDPGVTPVINGERAATKSSTWRSSIQEPSHSEKAPVIRVEETTKDLDTKRD</sequence>
<gene>
    <name evidence="2" type="ORF">Pfra01_000916900</name>
</gene>
<accession>A0A9W6XB88</accession>
<organism evidence="2 3">
    <name type="scientific">Phytophthora fragariaefolia</name>
    <dbReference type="NCBI Taxonomy" id="1490495"/>
    <lineage>
        <taxon>Eukaryota</taxon>
        <taxon>Sar</taxon>
        <taxon>Stramenopiles</taxon>
        <taxon>Oomycota</taxon>
        <taxon>Peronosporomycetes</taxon>
        <taxon>Peronosporales</taxon>
        <taxon>Peronosporaceae</taxon>
        <taxon>Phytophthora</taxon>
    </lineage>
</organism>
<dbReference type="Proteomes" id="UP001165121">
    <property type="component" value="Unassembled WGS sequence"/>
</dbReference>
<feature type="compositionally biased region" description="Polar residues" evidence="1">
    <location>
        <begin position="48"/>
        <end position="62"/>
    </location>
</feature>
<feature type="region of interest" description="Disordered" evidence="1">
    <location>
        <begin position="43"/>
        <end position="122"/>
    </location>
</feature>
<dbReference type="AlphaFoldDB" id="A0A9W6XB88"/>
<protein>
    <submittedName>
        <fullName evidence="2">Unnamed protein product</fullName>
    </submittedName>
</protein>
<evidence type="ECO:0000256" key="1">
    <source>
        <dbReference type="SAM" id="MobiDB-lite"/>
    </source>
</evidence>
<name>A0A9W6XB88_9STRA</name>
<reference evidence="2" key="1">
    <citation type="submission" date="2023-04" db="EMBL/GenBank/DDBJ databases">
        <title>Phytophthora fragariaefolia NBRC 109709.</title>
        <authorList>
            <person name="Ichikawa N."/>
            <person name="Sato H."/>
            <person name="Tonouchi N."/>
        </authorList>
    </citation>
    <scope>NUCLEOTIDE SEQUENCE</scope>
    <source>
        <strain evidence="2">NBRC 109709</strain>
    </source>
</reference>
<comment type="caution">
    <text evidence="2">The sequence shown here is derived from an EMBL/GenBank/DDBJ whole genome shotgun (WGS) entry which is preliminary data.</text>
</comment>
<evidence type="ECO:0000313" key="2">
    <source>
        <dbReference type="EMBL" id="GMF35040.1"/>
    </source>
</evidence>
<feature type="compositionally biased region" description="Polar residues" evidence="1">
    <location>
        <begin position="87"/>
        <end position="99"/>
    </location>
</feature>
<feature type="compositionally biased region" description="Basic and acidic residues" evidence="1">
    <location>
        <begin position="100"/>
        <end position="122"/>
    </location>
</feature>
<evidence type="ECO:0000313" key="3">
    <source>
        <dbReference type="Proteomes" id="UP001165121"/>
    </source>
</evidence>
<proteinExistence type="predicted"/>
<dbReference type="EMBL" id="BSXT01000845">
    <property type="protein sequence ID" value="GMF35040.1"/>
    <property type="molecule type" value="Genomic_DNA"/>
</dbReference>